<accession>A0A1L3KIE4</accession>
<dbReference type="GO" id="GO:0019028">
    <property type="term" value="C:viral capsid"/>
    <property type="evidence" value="ECO:0007669"/>
    <property type="project" value="InterPro"/>
</dbReference>
<dbReference type="Pfam" id="PF01819">
    <property type="entry name" value="Levi_coat"/>
    <property type="match status" value="1"/>
</dbReference>
<proteinExistence type="predicted"/>
<dbReference type="InterPro" id="IPR002703">
    <property type="entry name" value="Levivir_coat"/>
</dbReference>
<dbReference type="EMBL" id="KX883527">
    <property type="protein sequence ID" value="APG77122.1"/>
    <property type="molecule type" value="Genomic_RNA"/>
</dbReference>
<dbReference type="GO" id="GO:0005198">
    <property type="term" value="F:structural molecule activity"/>
    <property type="evidence" value="ECO:0007669"/>
    <property type="project" value="InterPro"/>
</dbReference>
<dbReference type="Gene3D" id="3.30.380.10">
    <property type="entry name" value="MS2 Viral Coat Protein"/>
    <property type="match status" value="1"/>
</dbReference>
<evidence type="ECO:0000313" key="1">
    <source>
        <dbReference type="EMBL" id="APG77122.1"/>
    </source>
</evidence>
<protein>
    <recommendedName>
        <fullName evidence="2">Capsid protein</fullName>
    </recommendedName>
</protein>
<dbReference type="SUPFAM" id="SSF55405">
    <property type="entry name" value="RNA bacteriophage capsid protein"/>
    <property type="match status" value="1"/>
</dbReference>
<evidence type="ECO:0008006" key="2">
    <source>
        <dbReference type="Google" id="ProtNLM"/>
    </source>
</evidence>
<sequence length="126" mass="13587">MSALTNVTLNDGTADVNYTPISHENGVAVVGAPSDTLVGRKTFSASTRQTPARRKVTYKGNYPIVVTETVNGVESPSAARSNYFSCEFDLDARTTAAERIAFRKTMVSALESALFGDLVDKNESIY</sequence>
<name>A0A1L3KIE4_9VIRU</name>
<organism evidence="1">
    <name type="scientific">Hubei levi-like virus 6</name>
    <dbReference type="NCBI Taxonomy" id="1922918"/>
    <lineage>
        <taxon>Viruses</taxon>
        <taxon>Riboviria</taxon>
    </lineage>
</organism>
<reference evidence="1" key="1">
    <citation type="journal article" date="2016" name="Nature">
        <title>Redefining the invertebrate RNA virosphere.</title>
        <authorList>
            <person name="Shi M."/>
            <person name="Lin X.D."/>
            <person name="Tian J.H."/>
            <person name="Chen L.J."/>
            <person name="Chen X."/>
            <person name="Li C.X."/>
            <person name="Qin X.C."/>
            <person name="Li J."/>
            <person name="Cao J.P."/>
            <person name="Eden J.S."/>
            <person name="Buchmann J."/>
            <person name="Wang W."/>
            <person name="Xu J."/>
            <person name="Holmes E.C."/>
            <person name="Zhang Y.Z."/>
        </authorList>
    </citation>
    <scope>NUCLEOTIDE SEQUENCE</scope>
    <source>
        <strain evidence="1">GCM8094</strain>
    </source>
</reference>
<dbReference type="InterPro" id="IPR015954">
    <property type="entry name" value="Phage_RNA-type_capsid"/>
</dbReference>